<evidence type="ECO:0000313" key="2">
    <source>
        <dbReference type="EMBL" id="NHE57228.1"/>
    </source>
</evidence>
<comment type="caution">
    <text evidence="2">The sequence shown here is derived from an EMBL/GenBank/DDBJ whole genome shotgun (WGS) entry which is preliminary data.</text>
</comment>
<keyword evidence="1" id="KW-0472">Membrane</keyword>
<organism evidence="2 3">
    <name type="scientific">Cyclobacterium plantarum</name>
    <dbReference type="NCBI Taxonomy" id="2716263"/>
    <lineage>
        <taxon>Bacteria</taxon>
        <taxon>Pseudomonadati</taxon>
        <taxon>Bacteroidota</taxon>
        <taxon>Cytophagia</taxon>
        <taxon>Cytophagales</taxon>
        <taxon>Cyclobacteriaceae</taxon>
        <taxon>Cyclobacterium</taxon>
    </lineage>
</organism>
<evidence type="ECO:0000256" key="1">
    <source>
        <dbReference type="SAM" id="Phobius"/>
    </source>
</evidence>
<keyword evidence="1" id="KW-0812">Transmembrane</keyword>
<feature type="transmembrane region" description="Helical" evidence="1">
    <location>
        <begin position="6"/>
        <end position="22"/>
    </location>
</feature>
<keyword evidence="1" id="KW-1133">Transmembrane helix</keyword>
<accession>A0ABX0HA31</accession>
<name>A0ABX0HA31_9BACT</name>
<proteinExistence type="predicted"/>
<keyword evidence="3" id="KW-1185">Reference proteome</keyword>
<dbReference type="RefSeq" id="WP_166146585.1">
    <property type="nucleotide sequence ID" value="NZ_JAANYN010000004.1"/>
</dbReference>
<dbReference type="Proteomes" id="UP000649799">
    <property type="component" value="Unassembled WGS sequence"/>
</dbReference>
<dbReference type="EMBL" id="JAANYN010000004">
    <property type="protein sequence ID" value="NHE57228.1"/>
    <property type="molecule type" value="Genomic_DNA"/>
</dbReference>
<gene>
    <name evidence="2" type="ORF">G9Q97_10440</name>
</gene>
<sequence>MSVWIAVPIGIIGFVFLLLRYNRVKNLKVTSTSLKKINEDELLKLENNLESFPTGGSYQIEGHAYVTDLDVFGSHSLFQGDFEYSGI</sequence>
<reference evidence="2 3" key="1">
    <citation type="submission" date="2020-03" db="EMBL/GenBank/DDBJ databases">
        <title>Cyclobacterium plantarum sp. nov., a marine bacterium isolated from a coastal-marine wetland.</title>
        <authorList>
            <person name="Sanchez-Porro C."/>
            <person name="Ventosa A."/>
            <person name="Amoozegar M."/>
        </authorList>
    </citation>
    <scope>NUCLEOTIDE SEQUENCE [LARGE SCALE GENOMIC DNA]</scope>
    <source>
        <strain evidence="2 3">GBPx2</strain>
    </source>
</reference>
<protein>
    <submittedName>
        <fullName evidence="2">Uncharacterized protein</fullName>
    </submittedName>
</protein>
<evidence type="ECO:0000313" key="3">
    <source>
        <dbReference type="Proteomes" id="UP000649799"/>
    </source>
</evidence>